<dbReference type="RefSeq" id="XP_032836654.1">
    <property type="nucleotide sequence ID" value="XM_032980763.1"/>
</dbReference>
<comment type="similarity">
    <text evidence="2">Belongs to the TOR1AIP family.</text>
</comment>
<keyword evidence="8" id="KW-0539">Nucleus</keyword>
<evidence type="ECO:0000256" key="5">
    <source>
        <dbReference type="ARBA" id="ARBA00022989"/>
    </source>
</evidence>
<feature type="region of interest" description="Disordered" evidence="10">
    <location>
        <begin position="1"/>
        <end position="218"/>
    </location>
</feature>
<gene>
    <name evidence="14" type="primary">LOC116958234</name>
</gene>
<dbReference type="GO" id="GO:0005635">
    <property type="term" value="C:nuclear envelope"/>
    <property type="evidence" value="ECO:0007669"/>
    <property type="project" value="UniProtKB-SubCell"/>
</dbReference>
<name>A0AAJ7UJ10_PETMA</name>
<dbReference type="InterPro" id="IPR008662">
    <property type="entry name" value="TOIP1/2"/>
</dbReference>
<sequence length="484" mass="51267">MAATTPPRTRGAASKDAYLESLTGVTSRRGIRQGVAGDKSPSRHRTKVKPPREDISQGGEEVDEEGEEEEMDGGSLENSDDELPTPTGPAPSGWANASEMEHGDGDKLEAGEESETDAWQQYTKADTGKGSDYNGTLSEDERSVESTELDGGRMRQRKQQQQQQQRQRRRRQQQQQQRKRDGCHSYRDRRDVPAAGRRPSAAKEAASGGRDRPPRPPRPPLLLAGVTLAALAVLAAAAWWWWWSAGAGRGRGSPGAAGRPGAPEPPHSAVFGERLEAARRRHPSQCDELWRRVNITLRRHLAALADGDPGTPSQPATLLLASGPRGLRAAEGLAAGLAAAYGDAAAAAAAAKLALDERLRSALGAGGAGVALVRLERLPPASTLMLYAYCDHETAKFKRALIVFTVLLDAGGGGGGGVDAGGGDASGAGEAGEGSCRALRDFTDRVYASLRRALVGPRLDLDKFAGLWSRVATVVLPVQPEGSP</sequence>
<dbReference type="PANTHER" id="PTHR18843:SF7">
    <property type="entry name" value="LAMINA-ASSOCIATED POLYPEPTIDE 1B ISOFORM 1-RELATED"/>
    <property type="match status" value="1"/>
</dbReference>
<dbReference type="KEGG" id="pmrn:116958234"/>
<proteinExistence type="inferred from homology"/>
<feature type="compositionally biased region" description="Acidic residues" evidence="10">
    <location>
        <begin position="60"/>
        <end position="83"/>
    </location>
</feature>
<evidence type="ECO:0000256" key="4">
    <source>
        <dbReference type="ARBA" id="ARBA00022692"/>
    </source>
</evidence>
<evidence type="ECO:0000313" key="13">
    <source>
        <dbReference type="Proteomes" id="UP001318040"/>
    </source>
</evidence>
<evidence type="ECO:0000256" key="6">
    <source>
        <dbReference type="ARBA" id="ARBA00023136"/>
    </source>
</evidence>
<accession>A0AAJ7UJ10</accession>
<evidence type="ECO:0000313" key="14">
    <source>
        <dbReference type="RefSeq" id="XP_032836654.1"/>
    </source>
</evidence>
<feature type="transmembrane region" description="Helical" evidence="11">
    <location>
        <begin position="221"/>
        <end position="243"/>
    </location>
</feature>
<keyword evidence="6 11" id="KW-0472">Membrane</keyword>
<keyword evidence="13" id="KW-1185">Reference proteome</keyword>
<feature type="compositionally biased region" description="Low complexity" evidence="10">
    <location>
        <begin position="1"/>
        <end position="12"/>
    </location>
</feature>
<dbReference type="GO" id="GO:0016020">
    <property type="term" value="C:membrane"/>
    <property type="evidence" value="ECO:0007669"/>
    <property type="project" value="TreeGrafter"/>
</dbReference>
<evidence type="ECO:0000256" key="1">
    <source>
        <dbReference type="ARBA" id="ARBA00004259"/>
    </source>
</evidence>
<dbReference type="Pfam" id="PF05609">
    <property type="entry name" value="LAP1_C"/>
    <property type="match status" value="1"/>
</dbReference>
<dbReference type="Proteomes" id="UP001318040">
    <property type="component" value="Chromosome 74"/>
</dbReference>
<keyword evidence="4 11" id="KW-0812">Transmembrane</keyword>
<dbReference type="GO" id="GO:0001671">
    <property type="term" value="F:ATPase activator activity"/>
    <property type="evidence" value="ECO:0007669"/>
    <property type="project" value="InterPro"/>
</dbReference>
<evidence type="ECO:0000256" key="10">
    <source>
        <dbReference type="SAM" id="MobiDB-lite"/>
    </source>
</evidence>
<feature type="compositionally biased region" description="Basic and acidic residues" evidence="10">
    <location>
        <begin position="99"/>
        <end position="110"/>
    </location>
</feature>
<reference evidence="14" key="1">
    <citation type="submission" date="2025-08" db="UniProtKB">
        <authorList>
            <consortium name="RefSeq"/>
        </authorList>
    </citation>
    <scope>IDENTIFICATION</scope>
    <source>
        <tissue evidence="14">Sperm</tissue>
    </source>
</reference>
<dbReference type="Gene3D" id="3.40.50.12190">
    <property type="match status" value="1"/>
</dbReference>
<dbReference type="InterPro" id="IPR046753">
    <property type="entry name" value="TOIP1/2_C"/>
</dbReference>
<evidence type="ECO:0000256" key="2">
    <source>
        <dbReference type="ARBA" id="ARBA00007860"/>
    </source>
</evidence>
<feature type="domain" description="Torsin-1A-interacting protein 1/2 AAA+ activator" evidence="12">
    <location>
        <begin position="269"/>
        <end position="481"/>
    </location>
</feature>
<dbReference type="PANTHER" id="PTHR18843">
    <property type="entry name" value="TORSIN-1A-INTERACTING PROTEIN"/>
    <property type="match status" value="1"/>
</dbReference>
<keyword evidence="7" id="KW-0325">Glycoprotein</keyword>
<evidence type="ECO:0000256" key="8">
    <source>
        <dbReference type="ARBA" id="ARBA00023242"/>
    </source>
</evidence>
<keyword evidence="5 11" id="KW-1133">Transmembrane helix</keyword>
<dbReference type="AlphaFoldDB" id="A0AAJ7UJ10"/>
<organism evidence="13 14">
    <name type="scientific">Petromyzon marinus</name>
    <name type="common">Sea lamprey</name>
    <dbReference type="NCBI Taxonomy" id="7757"/>
    <lineage>
        <taxon>Eukaryota</taxon>
        <taxon>Metazoa</taxon>
        <taxon>Chordata</taxon>
        <taxon>Craniata</taxon>
        <taxon>Vertebrata</taxon>
        <taxon>Cyclostomata</taxon>
        <taxon>Hyperoartia</taxon>
        <taxon>Petromyzontiformes</taxon>
        <taxon>Petromyzontidae</taxon>
        <taxon>Petromyzon</taxon>
    </lineage>
</organism>
<evidence type="ECO:0000256" key="9">
    <source>
        <dbReference type="ARBA" id="ARBA00037847"/>
    </source>
</evidence>
<evidence type="ECO:0000256" key="7">
    <source>
        <dbReference type="ARBA" id="ARBA00023180"/>
    </source>
</evidence>
<evidence type="ECO:0000256" key="3">
    <source>
        <dbReference type="ARBA" id="ARBA00022553"/>
    </source>
</evidence>
<dbReference type="GO" id="GO:0061024">
    <property type="term" value="P:membrane organization"/>
    <property type="evidence" value="ECO:0007669"/>
    <property type="project" value="TreeGrafter"/>
</dbReference>
<dbReference type="InterPro" id="IPR038599">
    <property type="entry name" value="LAP1C-like_C_sf"/>
</dbReference>
<feature type="compositionally biased region" description="Basic and acidic residues" evidence="10">
    <location>
        <begin position="139"/>
        <end position="153"/>
    </location>
</feature>
<evidence type="ECO:0000256" key="11">
    <source>
        <dbReference type="SAM" id="Phobius"/>
    </source>
</evidence>
<evidence type="ECO:0000259" key="12">
    <source>
        <dbReference type="Pfam" id="PF05609"/>
    </source>
</evidence>
<protein>
    <submittedName>
        <fullName evidence="14">Torsin-1A-interacting protein 1-like</fullName>
    </submittedName>
</protein>
<feature type="compositionally biased region" description="Basic and acidic residues" evidence="10">
    <location>
        <begin position="178"/>
        <end position="192"/>
    </location>
</feature>
<keyword evidence="3" id="KW-0597">Phosphoprotein</keyword>
<comment type="subcellular location">
    <subcellularLocation>
        <location evidence="9">Endomembrane system</location>
        <topology evidence="9">Single-pass membrane protein</topology>
    </subcellularLocation>
    <subcellularLocation>
        <location evidence="1">Nucleus envelope</location>
    </subcellularLocation>
</comment>